<evidence type="ECO:0000256" key="6">
    <source>
        <dbReference type="ARBA" id="ARBA00023136"/>
    </source>
</evidence>
<evidence type="ECO:0000256" key="7">
    <source>
        <dbReference type="RuleBase" id="RU368015"/>
    </source>
</evidence>
<dbReference type="InterPro" id="IPR030182">
    <property type="entry name" value="PUP_plant"/>
</dbReference>
<comment type="subcellular location">
    <subcellularLocation>
        <location evidence="1 7">Membrane</location>
        <topology evidence="1 7">Multi-pass membrane protein</topology>
    </subcellularLocation>
</comment>
<comment type="caution">
    <text evidence="8">The sequence shown here is derived from an EMBL/GenBank/DDBJ whole genome shotgun (WGS) entry which is preliminary data.</text>
</comment>
<feature type="transmembrane region" description="Helical" evidence="7">
    <location>
        <begin position="352"/>
        <end position="369"/>
    </location>
</feature>
<organism evidence="8 9">
    <name type="scientific">Saponaria officinalis</name>
    <name type="common">Common soapwort</name>
    <name type="synonym">Lychnis saponaria</name>
    <dbReference type="NCBI Taxonomy" id="3572"/>
    <lineage>
        <taxon>Eukaryota</taxon>
        <taxon>Viridiplantae</taxon>
        <taxon>Streptophyta</taxon>
        <taxon>Embryophyta</taxon>
        <taxon>Tracheophyta</taxon>
        <taxon>Spermatophyta</taxon>
        <taxon>Magnoliopsida</taxon>
        <taxon>eudicotyledons</taxon>
        <taxon>Gunneridae</taxon>
        <taxon>Pentapetalae</taxon>
        <taxon>Caryophyllales</taxon>
        <taxon>Caryophyllaceae</taxon>
        <taxon>Caryophylleae</taxon>
        <taxon>Saponaria</taxon>
    </lineage>
</organism>
<dbReference type="PANTHER" id="PTHR31376:SF16">
    <property type="entry name" value="PURINE PERMEASE-RELATED"/>
    <property type="match status" value="1"/>
</dbReference>
<feature type="transmembrane region" description="Helical" evidence="7">
    <location>
        <begin position="257"/>
        <end position="275"/>
    </location>
</feature>
<evidence type="ECO:0000313" key="8">
    <source>
        <dbReference type="EMBL" id="KAK9667916.1"/>
    </source>
</evidence>
<keyword evidence="5 7" id="KW-1133">Transmembrane helix</keyword>
<evidence type="ECO:0000256" key="2">
    <source>
        <dbReference type="ARBA" id="ARBA00006213"/>
    </source>
</evidence>
<dbReference type="EMBL" id="JBDFQZ010000013">
    <property type="protein sequence ID" value="KAK9667916.1"/>
    <property type="molecule type" value="Genomic_DNA"/>
</dbReference>
<dbReference type="Pfam" id="PF16913">
    <property type="entry name" value="PUNUT"/>
    <property type="match status" value="1"/>
</dbReference>
<feature type="transmembrane region" description="Helical" evidence="7">
    <location>
        <begin position="324"/>
        <end position="345"/>
    </location>
</feature>
<evidence type="ECO:0000256" key="3">
    <source>
        <dbReference type="ARBA" id="ARBA00022448"/>
    </source>
</evidence>
<feature type="transmembrane region" description="Helical" evidence="7">
    <location>
        <begin position="85"/>
        <end position="106"/>
    </location>
</feature>
<dbReference type="GO" id="GO:0015211">
    <property type="term" value="F:purine nucleoside transmembrane transporter activity"/>
    <property type="evidence" value="ECO:0007669"/>
    <property type="project" value="UniProtKB-UniRule"/>
</dbReference>
<comment type="similarity">
    <text evidence="2 7">Belongs to the purine permeases (TC 2.A.7.14) family.</text>
</comment>
<gene>
    <name evidence="8" type="ORF">RND81_13G020700</name>
</gene>
<keyword evidence="6 7" id="KW-0472">Membrane</keyword>
<evidence type="ECO:0000256" key="4">
    <source>
        <dbReference type="ARBA" id="ARBA00022692"/>
    </source>
</evidence>
<dbReference type="InterPro" id="IPR037185">
    <property type="entry name" value="EmrE-like"/>
</dbReference>
<protein>
    <recommendedName>
        <fullName evidence="7">Probable purine permease</fullName>
    </recommendedName>
</protein>
<proteinExistence type="inferred from homology"/>
<feature type="transmembrane region" description="Helical" evidence="7">
    <location>
        <begin position="179"/>
        <end position="197"/>
    </location>
</feature>
<name>A0AAW1GT36_SAPOF</name>
<keyword evidence="4 7" id="KW-0812">Transmembrane</keyword>
<feature type="transmembrane region" description="Helical" evidence="7">
    <location>
        <begin position="52"/>
        <end position="73"/>
    </location>
</feature>
<feature type="transmembrane region" description="Helical" evidence="7">
    <location>
        <begin position="296"/>
        <end position="318"/>
    </location>
</feature>
<dbReference type="AlphaFoldDB" id="A0AAW1GT36"/>
<keyword evidence="9" id="KW-1185">Reference proteome</keyword>
<dbReference type="PANTHER" id="PTHR31376">
    <property type="entry name" value="OS09G0467300 PROTEIN-RELATED"/>
    <property type="match status" value="1"/>
</dbReference>
<reference evidence="8" key="1">
    <citation type="submission" date="2024-03" db="EMBL/GenBank/DDBJ databases">
        <title>WGS assembly of Saponaria officinalis var. Norfolk2.</title>
        <authorList>
            <person name="Jenkins J."/>
            <person name="Shu S."/>
            <person name="Grimwood J."/>
            <person name="Barry K."/>
            <person name="Goodstein D."/>
            <person name="Schmutz J."/>
            <person name="Leebens-Mack J."/>
            <person name="Osbourn A."/>
        </authorList>
    </citation>
    <scope>NUCLEOTIDE SEQUENCE [LARGE SCALE GENOMIC DNA]</scope>
    <source>
        <strain evidence="8">JIC</strain>
    </source>
</reference>
<sequence length="391" mass="43668">MEATQELVVELSKGEQDFTQQSKGSKEEEWHKSPMGIHKIKWHMPKVVHYKWWLRVATYIVFLLVGQTAATLLGRLYYDKGGNSTWIATVVQSTGFPLLIPLLYIFPKTDISSNTCSEPPPPLWKVGSVYFVLGLMNTGFNLMYSYGLLYLTVSTYSLLCATQLAFNAVFSFFLNSQKFTAPLLNSLVLLTISACLLGSNANTEEQDNNNGESRGKYIIGFICTLAASACYSLYLSLVQLSFEKVFKDESFNTVVEMLIYPSIVATVASTAGLFISGEWSTLKGEYVAYDSGKVSYIMTLFWTAITWQTSYVGLLGLIFEVSSLFSNVISTLVSPLVPVFAVIFFHDKMNAVKINSLVLAFWGFLSYIYQQYLDDVNSNSTSNSDDTKDIC</sequence>
<keyword evidence="3 7" id="KW-0813">Transport</keyword>
<dbReference type="Proteomes" id="UP001443914">
    <property type="component" value="Unassembled WGS sequence"/>
</dbReference>
<comment type="caution">
    <text evidence="7">Lacks conserved residue(s) required for the propagation of feature annotation.</text>
</comment>
<accession>A0AAW1GT36</accession>
<dbReference type="GO" id="GO:0016020">
    <property type="term" value="C:membrane"/>
    <property type="evidence" value="ECO:0007669"/>
    <property type="project" value="UniProtKB-SubCell"/>
</dbReference>
<dbReference type="GO" id="GO:0005345">
    <property type="term" value="F:purine nucleobase transmembrane transporter activity"/>
    <property type="evidence" value="ECO:0007669"/>
    <property type="project" value="UniProtKB-UniRule"/>
</dbReference>
<evidence type="ECO:0000256" key="1">
    <source>
        <dbReference type="ARBA" id="ARBA00004141"/>
    </source>
</evidence>
<evidence type="ECO:0000256" key="5">
    <source>
        <dbReference type="ARBA" id="ARBA00022989"/>
    </source>
</evidence>
<evidence type="ECO:0000313" key="9">
    <source>
        <dbReference type="Proteomes" id="UP001443914"/>
    </source>
</evidence>
<dbReference type="SUPFAM" id="SSF103481">
    <property type="entry name" value="Multidrug resistance efflux transporter EmrE"/>
    <property type="match status" value="1"/>
</dbReference>
<feature type="transmembrane region" description="Helical" evidence="7">
    <location>
        <begin position="217"/>
        <end position="237"/>
    </location>
</feature>